<evidence type="ECO:0000313" key="4">
    <source>
        <dbReference type="EMBL" id="AHM96040.1"/>
    </source>
</evidence>
<name>A0A126_CHV16</name>
<organismHost>
    <name type="scientific">Macaca nemestrina</name>
    <name type="common">Pig-tailed macaque</name>
    <dbReference type="NCBI Taxonomy" id="9545"/>
</organismHost>
<sequence length="118" mass="11653">MRSLLFVVGAWVAALVTNLTPDAALASGTTTTAAAGNTSATASPGDNATSIDAGSTITAAAPPGHSTPWPALPTDLALPLVIGGLCALTLAAMGAGALLHRCCRRCARRRQNVSSVSA</sequence>
<organismHost>
    <name type="scientific">Macaca leonina</name>
    <name type="common">Northern pig-tailed macaque</name>
    <name type="synonym">Macaca nemestrina leonina</name>
    <dbReference type="NCBI Taxonomy" id="90387"/>
</organismHost>
<evidence type="ECO:0000313" key="3">
    <source>
        <dbReference type="EMBL" id="ABJ91144.1"/>
    </source>
</evidence>
<accession>A0A126</accession>
<organismHost>
    <name type="scientific">Homo sapiens</name>
    <name type="common">Human</name>
    <dbReference type="NCBI Taxonomy" id="9606"/>
</organismHost>
<dbReference type="InterPro" id="IPR004913">
    <property type="entry name" value="Herpes_gJ"/>
</dbReference>
<keyword evidence="1" id="KW-0472">Membrane</keyword>
<reference evidence="2" key="2">
    <citation type="submission" date="2006-09" db="EMBL/GenBank/DDBJ databases">
        <authorList>
            <person name="Rogers K.M."/>
            <person name="Ealey K.A."/>
            <person name="Ritchey J.W."/>
            <person name="Black D.H."/>
            <person name="Eberle R."/>
        </authorList>
    </citation>
    <scope>NUCLEOTIDE SEQUENCE</scope>
    <source>
        <strain evidence="2">A189164</strain>
        <strain evidence="3">OU5-35</strain>
    </source>
</reference>
<dbReference type="EMBL" id="DQ990895">
    <property type="protein sequence ID" value="ABJ91144.1"/>
    <property type="molecule type" value="Genomic_DNA"/>
</dbReference>
<evidence type="ECO:0000313" key="5">
    <source>
        <dbReference type="Proteomes" id="UP000130066"/>
    </source>
</evidence>
<keyword evidence="4" id="KW-0946">Virion</keyword>
<gene>
    <name evidence="2" type="primary">US5</name>
</gene>
<dbReference type="Pfam" id="PF03229">
    <property type="entry name" value="Alpha_GJ"/>
    <property type="match status" value="1"/>
</dbReference>
<organismHost>
    <name type="scientific">Macaca mulatta</name>
    <name type="common">Rhesus macaque</name>
    <dbReference type="NCBI Taxonomy" id="9544"/>
</organismHost>
<reference evidence="2" key="1">
    <citation type="journal article" date="2003" name="J. Virol.">
        <title>Pathogenicity of different baboon herpesvirus papio 2 isolates is characterized by either extreme neurovirulence or complete apathogenicity.</title>
        <authorList>
            <person name="Rogers K.M."/>
            <person name="Ealey K.A."/>
            <person name="Ritchey J.W."/>
            <person name="Black D.H."/>
            <person name="Eberle R."/>
        </authorList>
    </citation>
    <scope>NUCLEOTIDE SEQUENCE</scope>
    <source>
        <strain evidence="2">A189164</strain>
        <strain evidence="3">OU5-35</strain>
    </source>
</reference>
<dbReference type="Proteomes" id="UP000130066">
    <property type="component" value="Genome"/>
</dbReference>
<evidence type="ECO:0000256" key="1">
    <source>
        <dbReference type="SAM" id="Phobius"/>
    </source>
</evidence>
<dbReference type="EMBL" id="DQ990894">
    <property type="protein sequence ID" value="ABJ91141.1"/>
    <property type="molecule type" value="Genomic_DNA"/>
</dbReference>
<organismHost>
    <name type="scientific">Macaca fascicularis</name>
    <name type="common">Crab-eating macaque</name>
    <name type="synonym">Cynomolgus monkey</name>
    <dbReference type="NCBI Taxonomy" id="9541"/>
</organismHost>
<organism evidence="2">
    <name type="scientific">Cercopithecine herpesvirus 16</name>
    <name type="common">CeHV-16</name>
    <name type="synonym">Herpesvirus papio 2</name>
    <dbReference type="NCBI Taxonomy" id="340907"/>
    <lineage>
        <taxon>Viruses</taxon>
        <taxon>Duplodnaviria</taxon>
        <taxon>Heunggongvirae</taxon>
        <taxon>Peploviricota</taxon>
        <taxon>Herviviricetes</taxon>
        <taxon>Herpesvirales</taxon>
        <taxon>Orthoherpesviridae</taxon>
        <taxon>Alphaherpesvirinae</taxon>
        <taxon>Simplexvirus</taxon>
        <taxon>Simplexvirus papiinealpha2</taxon>
    </lineage>
</organism>
<feature type="transmembrane region" description="Helical" evidence="1">
    <location>
        <begin position="76"/>
        <end position="99"/>
    </location>
</feature>
<protein>
    <submittedName>
        <fullName evidence="2 4">Glycoprotein J</fullName>
    </submittedName>
</protein>
<keyword evidence="1" id="KW-0812">Transmembrane</keyword>
<dbReference type="GO" id="GO:0019031">
    <property type="term" value="C:viral envelope"/>
    <property type="evidence" value="ECO:0007669"/>
    <property type="project" value="UniProtKB-KW"/>
</dbReference>
<evidence type="ECO:0000313" key="2">
    <source>
        <dbReference type="EMBL" id="ABJ91141.1"/>
    </source>
</evidence>
<dbReference type="EMBL" id="KF908239">
    <property type="protein sequence ID" value="AHM96040.1"/>
    <property type="molecule type" value="Genomic_DNA"/>
</dbReference>
<proteinExistence type="predicted"/>
<keyword evidence="4" id="KW-0261">Viral envelope protein</keyword>
<keyword evidence="1" id="KW-1133">Transmembrane helix</keyword>
<reference evidence="4 5" key="3">
    <citation type="journal article" date="2014" name="Virology">
        <title>A single viral gene determines lethal cross-species neurovirulence of baboon herpesvirus HVP2.</title>
        <authorList>
            <person name="Black D."/>
            <person name="Ohsawa K."/>
            <person name="Tyler S."/>
            <person name="Maxwell L."/>
            <person name="Eberle R."/>
        </authorList>
    </citation>
    <scope>NUCLEOTIDE SEQUENCE [LARGE SCALE GENOMIC DNA]</scope>
    <source>
        <strain evidence="4">A189164</strain>
    </source>
</reference>